<feature type="compositionally biased region" description="Basic and acidic residues" evidence="1">
    <location>
        <begin position="1"/>
        <end position="18"/>
    </location>
</feature>
<feature type="compositionally biased region" description="Basic and acidic residues" evidence="1">
    <location>
        <begin position="127"/>
        <end position="138"/>
    </location>
</feature>
<name>A0AAN8FSV1_TRICO</name>
<sequence length="203" mass="22751">MEGHESSKAASHDTDHQRPKNLSPKSSERSHSNTAVTEESLFKVVKEEPLEDGEIDDSQTGSSGRPAISSDRKSLLPSHGYHGNTKLFKKSVLVNLPYKTTSEASRKAKAKAFLKLPTKSSHKIGKIGRDHCEGSTERSRKRRFGDDDDDDDRENDLEIKLVRKAVREKTRRSTSTMKKEPLEDGEIEEGSRASHFITQCPLH</sequence>
<feature type="compositionally biased region" description="Acidic residues" evidence="1">
    <location>
        <begin position="146"/>
        <end position="155"/>
    </location>
</feature>
<protein>
    <submittedName>
        <fullName evidence="2">Uncharacterized protein</fullName>
    </submittedName>
</protein>
<keyword evidence="3" id="KW-1185">Reference proteome</keyword>
<feature type="region of interest" description="Disordered" evidence="1">
    <location>
        <begin position="1"/>
        <end position="86"/>
    </location>
</feature>
<dbReference type="Proteomes" id="UP001331761">
    <property type="component" value="Unassembled WGS sequence"/>
</dbReference>
<reference evidence="2 3" key="1">
    <citation type="submission" date="2019-10" db="EMBL/GenBank/DDBJ databases">
        <title>Assembly and Annotation for the nematode Trichostrongylus colubriformis.</title>
        <authorList>
            <person name="Martin J."/>
        </authorList>
    </citation>
    <scope>NUCLEOTIDE SEQUENCE [LARGE SCALE GENOMIC DNA]</scope>
    <source>
        <strain evidence="2">G859</strain>
        <tissue evidence="2">Whole worm</tissue>
    </source>
</reference>
<evidence type="ECO:0000313" key="3">
    <source>
        <dbReference type="Proteomes" id="UP001331761"/>
    </source>
</evidence>
<evidence type="ECO:0000256" key="1">
    <source>
        <dbReference type="SAM" id="MobiDB-lite"/>
    </source>
</evidence>
<feature type="compositionally biased region" description="Basic and acidic residues" evidence="1">
    <location>
        <begin position="156"/>
        <end position="168"/>
    </location>
</feature>
<dbReference type="AlphaFoldDB" id="A0AAN8FSV1"/>
<evidence type="ECO:0000313" key="2">
    <source>
        <dbReference type="EMBL" id="KAK5981155.1"/>
    </source>
</evidence>
<dbReference type="EMBL" id="WIXE01006583">
    <property type="protein sequence ID" value="KAK5981155.1"/>
    <property type="molecule type" value="Genomic_DNA"/>
</dbReference>
<feature type="region of interest" description="Disordered" evidence="1">
    <location>
        <begin position="123"/>
        <end position="203"/>
    </location>
</feature>
<proteinExistence type="predicted"/>
<organism evidence="2 3">
    <name type="scientific">Trichostrongylus colubriformis</name>
    <name type="common">Black scour worm</name>
    <dbReference type="NCBI Taxonomy" id="6319"/>
    <lineage>
        <taxon>Eukaryota</taxon>
        <taxon>Metazoa</taxon>
        <taxon>Ecdysozoa</taxon>
        <taxon>Nematoda</taxon>
        <taxon>Chromadorea</taxon>
        <taxon>Rhabditida</taxon>
        <taxon>Rhabditina</taxon>
        <taxon>Rhabditomorpha</taxon>
        <taxon>Strongyloidea</taxon>
        <taxon>Trichostrongylidae</taxon>
        <taxon>Trichostrongylus</taxon>
    </lineage>
</organism>
<comment type="caution">
    <text evidence="2">The sequence shown here is derived from an EMBL/GenBank/DDBJ whole genome shotgun (WGS) entry which is preliminary data.</text>
</comment>
<gene>
    <name evidence="2" type="ORF">GCK32_015483</name>
</gene>
<accession>A0AAN8FSV1</accession>